<evidence type="ECO:0000313" key="1">
    <source>
        <dbReference type="EMBL" id="RED75309.1"/>
    </source>
</evidence>
<dbReference type="OrthoDB" id="1067148at2"/>
<organism evidence="1 2">
    <name type="scientific">Cohnella phaseoli</name>
    <dbReference type="NCBI Taxonomy" id="456490"/>
    <lineage>
        <taxon>Bacteria</taxon>
        <taxon>Bacillati</taxon>
        <taxon>Bacillota</taxon>
        <taxon>Bacilli</taxon>
        <taxon>Bacillales</taxon>
        <taxon>Paenibacillaceae</taxon>
        <taxon>Cohnella</taxon>
    </lineage>
</organism>
<accession>A0A3D9JNC7</accession>
<dbReference type="Pfam" id="PF24741">
    <property type="entry name" value="AlkZ-rel"/>
    <property type="match status" value="1"/>
</dbReference>
<proteinExistence type="predicted"/>
<protein>
    <submittedName>
        <fullName evidence="1">Uncharacterized protein</fullName>
    </submittedName>
</protein>
<dbReference type="EMBL" id="QRDZ01000016">
    <property type="protein sequence ID" value="RED75309.1"/>
    <property type="molecule type" value="Genomic_DNA"/>
</dbReference>
<keyword evidence="2" id="KW-1185">Reference proteome</keyword>
<gene>
    <name evidence="1" type="ORF">DFP98_116111</name>
</gene>
<comment type="caution">
    <text evidence="1">The sequence shown here is derived from an EMBL/GenBank/DDBJ whole genome shotgun (WGS) entry which is preliminary data.</text>
</comment>
<sequence length="219" mass="25286">MNALTYEEFVQLVEKYKILPFSEFVPEYPSLTAASVNNDWHTGTVTDPWLWRIRIVQDGVAAYGKFFRDKACFIHIEFFPIIRSILSSDRTVEERYKDGLISRTAYHIYKVLCEHGNIDSRNLRKLTDLNNKENKKEYEKSLVELQNYGDVVITGAANQNDEDSGWSSMCYQPSELWLSSMHTSPNYATIEDAKNRLIAELSGSCSDKALKFFTKKLKL</sequence>
<dbReference type="Proteomes" id="UP000256977">
    <property type="component" value="Unassembled WGS sequence"/>
</dbReference>
<evidence type="ECO:0000313" key="2">
    <source>
        <dbReference type="Proteomes" id="UP000256977"/>
    </source>
</evidence>
<dbReference type="InterPro" id="IPR056298">
    <property type="entry name" value="AlkZ-rel"/>
</dbReference>
<dbReference type="RefSeq" id="WP_116062411.1">
    <property type="nucleotide sequence ID" value="NZ_QRDZ01000016.1"/>
</dbReference>
<reference evidence="1 2" key="1">
    <citation type="submission" date="2018-07" db="EMBL/GenBank/DDBJ databases">
        <title>Genomic Encyclopedia of Type Strains, Phase III (KMG-III): the genomes of soil and plant-associated and newly described type strains.</title>
        <authorList>
            <person name="Whitman W."/>
        </authorList>
    </citation>
    <scope>NUCLEOTIDE SEQUENCE [LARGE SCALE GENOMIC DNA]</scope>
    <source>
        <strain evidence="1 2">CECT 7287</strain>
    </source>
</reference>
<dbReference type="AlphaFoldDB" id="A0A3D9JNC7"/>
<name>A0A3D9JNC7_9BACL</name>